<evidence type="ECO:0000259" key="1">
    <source>
        <dbReference type="Pfam" id="PF15998"/>
    </source>
</evidence>
<dbReference type="Proteomes" id="UP000596742">
    <property type="component" value="Unassembled WGS sequence"/>
</dbReference>
<dbReference type="EMBL" id="UYJE01001246">
    <property type="protein sequence ID" value="VDI00579.1"/>
    <property type="molecule type" value="Genomic_DNA"/>
</dbReference>
<evidence type="ECO:0000313" key="2">
    <source>
        <dbReference type="EMBL" id="VDI00579.1"/>
    </source>
</evidence>
<protein>
    <recommendedName>
        <fullName evidence="1">DUF4773 domain-containing protein</fullName>
    </recommendedName>
</protein>
<name>A0A8B6C8C8_MYTGA</name>
<accession>A0A8B6C8C8</accession>
<dbReference type="PANTHER" id="PTHR36299">
    <property type="entry name" value="AGAP008005-PA"/>
    <property type="match status" value="1"/>
</dbReference>
<gene>
    <name evidence="2" type="ORF">MGAL_10B080228</name>
</gene>
<evidence type="ECO:0000313" key="3">
    <source>
        <dbReference type="Proteomes" id="UP000596742"/>
    </source>
</evidence>
<dbReference type="OrthoDB" id="5952164at2759"/>
<proteinExistence type="predicted"/>
<dbReference type="Pfam" id="PF15998">
    <property type="entry name" value="DUF4773"/>
    <property type="match status" value="1"/>
</dbReference>
<dbReference type="PANTHER" id="PTHR36299:SF2">
    <property type="entry name" value="DUF4773 DOMAIN-CONTAINING PROTEIN"/>
    <property type="match status" value="1"/>
</dbReference>
<sequence length="246" mass="27944">MVTSDRYNVLERQAEADNTREDIFSWIFSSQFRVITELQTRLGQVQNERLLQQLNKRLIIHGGRNGECHVVGYNAGCCQHVELDEVDLNSTVCVNMTYLPTEYGISLTLTIDGRALINETVSAKNPPALCAELPYTKKIASLCLKFFNLDLSNSTFSGCVKIIIDLAYISIADYELGCFKIPPKGQRSKILTQNQWSGSMKKINLKPFPLDDINENPLLTFEKTNQIAIEKVKSMWIKDKVNKRFT</sequence>
<reference evidence="2" key="1">
    <citation type="submission" date="2018-11" db="EMBL/GenBank/DDBJ databases">
        <authorList>
            <person name="Alioto T."/>
            <person name="Alioto T."/>
        </authorList>
    </citation>
    <scope>NUCLEOTIDE SEQUENCE</scope>
</reference>
<dbReference type="AlphaFoldDB" id="A0A8B6C8C8"/>
<keyword evidence="3" id="KW-1185">Reference proteome</keyword>
<organism evidence="2 3">
    <name type="scientific">Mytilus galloprovincialis</name>
    <name type="common">Mediterranean mussel</name>
    <dbReference type="NCBI Taxonomy" id="29158"/>
    <lineage>
        <taxon>Eukaryota</taxon>
        <taxon>Metazoa</taxon>
        <taxon>Spiralia</taxon>
        <taxon>Lophotrochozoa</taxon>
        <taxon>Mollusca</taxon>
        <taxon>Bivalvia</taxon>
        <taxon>Autobranchia</taxon>
        <taxon>Pteriomorphia</taxon>
        <taxon>Mytilida</taxon>
        <taxon>Mytiloidea</taxon>
        <taxon>Mytilidae</taxon>
        <taxon>Mytilinae</taxon>
        <taxon>Mytilus</taxon>
    </lineage>
</organism>
<feature type="domain" description="DUF4773" evidence="1">
    <location>
        <begin position="68"/>
        <end position="185"/>
    </location>
</feature>
<comment type="caution">
    <text evidence="2">The sequence shown here is derived from an EMBL/GenBank/DDBJ whole genome shotgun (WGS) entry which is preliminary data.</text>
</comment>
<dbReference type="InterPro" id="IPR031941">
    <property type="entry name" value="DUF4773"/>
</dbReference>